<dbReference type="InterPro" id="IPR025643">
    <property type="entry name" value="R2K_3"/>
</dbReference>
<protein>
    <recommendedName>
        <fullName evidence="1">ATP-grasp domain-containing protein</fullName>
    </recommendedName>
</protein>
<evidence type="ECO:0000313" key="3">
    <source>
        <dbReference type="Proteomes" id="UP000318626"/>
    </source>
</evidence>
<dbReference type="Proteomes" id="UP000318626">
    <property type="component" value="Chromosome"/>
</dbReference>
<gene>
    <name evidence="2" type="ORF">Pan97_23740</name>
</gene>
<dbReference type="EMBL" id="CP036289">
    <property type="protein sequence ID" value="QDU75344.1"/>
    <property type="molecule type" value="Genomic_DNA"/>
</dbReference>
<sequence>MQLFYDPDDLPDAKRLNDKRIDWLREIGAVELHRALPDATGFLFSYQHGESHLVQQVEDHPGIHDRPSERQELIRLDDILRTLAENEIDVPTPKTWVLEIDQELPDDLKFPLFLRTPRSSWKRGGEQAKVRNLRELADESELLRRAFGWNTPIIARQWLDIAVAGKWMFGNAPQEIRTWVVDGEPAAWSFHYLHAVPNPAGFPLSEDDLSQLKTMAATVAKPFHSRLIVVDFIRDTRLQWHFIEAGPGAVAGTAHQWVFKYVANRLVGKETNPIADEVGGAF</sequence>
<dbReference type="KEGG" id="bvo:Pan97_23740"/>
<proteinExistence type="predicted"/>
<feature type="domain" description="ATP-grasp" evidence="1">
    <location>
        <begin position="171"/>
        <end position="257"/>
    </location>
</feature>
<name>A0A518C806_9BACT</name>
<organism evidence="2 3">
    <name type="scientific">Bremerella volcania</name>
    <dbReference type="NCBI Taxonomy" id="2527984"/>
    <lineage>
        <taxon>Bacteria</taxon>
        <taxon>Pseudomonadati</taxon>
        <taxon>Planctomycetota</taxon>
        <taxon>Planctomycetia</taxon>
        <taxon>Pirellulales</taxon>
        <taxon>Pirellulaceae</taxon>
        <taxon>Bremerella</taxon>
    </lineage>
</organism>
<reference evidence="3" key="1">
    <citation type="submission" date="2019-02" db="EMBL/GenBank/DDBJ databases">
        <title>Deep-cultivation of Planctomycetes and their phenomic and genomic characterization uncovers novel biology.</title>
        <authorList>
            <person name="Wiegand S."/>
            <person name="Jogler M."/>
            <person name="Boedeker C."/>
            <person name="Pinto D."/>
            <person name="Vollmers J."/>
            <person name="Rivas-Marin E."/>
            <person name="Kohn T."/>
            <person name="Peeters S.H."/>
            <person name="Heuer A."/>
            <person name="Rast P."/>
            <person name="Oberbeckmann S."/>
            <person name="Bunk B."/>
            <person name="Jeske O."/>
            <person name="Meyerdierks A."/>
            <person name="Storesund J.E."/>
            <person name="Kallscheuer N."/>
            <person name="Luecker S."/>
            <person name="Lage O.M."/>
            <person name="Pohl T."/>
            <person name="Merkel B.J."/>
            <person name="Hornburger P."/>
            <person name="Mueller R.-W."/>
            <person name="Bruemmer F."/>
            <person name="Labrenz M."/>
            <person name="Spormann A.M."/>
            <person name="Op den Camp H."/>
            <person name="Overmann J."/>
            <person name="Amann R."/>
            <person name="Jetten M.S.M."/>
            <person name="Mascher T."/>
            <person name="Medema M.H."/>
            <person name="Devos D.P."/>
            <person name="Kaster A.-K."/>
            <person name="Ovreas L."/>
            <person name="Rohde M."/>
            <person name="Galperin M.Y."/>
            <person name="Jogler C."/>
        </authorList>
    </citation>
    <scope>NUCLEOTIDE SEQUENCE [LARGE SCALE GENOMIC DNA]</scope>
    <source>
        <strain evidence="3">Pan97</strain>
    </source>
</reference>
<dbReference type="SUPFAM" id="SSF56059">
    <property type="entry name" value="Glutathione synthetase ATP-binding domain-like"/>
    <property type="match status" value="1"/>
</dbReference>
<evidence type="ECO:0000313" key="2">
    <source>
        <dbReference type="EMBL" id="QDU75344.1"/>
    </source>
</evidence>
<dbReference type="OrthoDB" id="273203at2"/>
<keyword evidence="3" id="KW-1185">Reference proteome</keyword>
<evidence type="ECO:0000259" key="1">
    <source>
        <dbReference type="Pfam" id="PF14243"/>
    </source>
</evidence>
<dbReference type="AlphaFoldDB" id="A0A518C806"/>
<accession>A0A518C806</accession>
<dbReference type="Pfam" id="PF14243">
    <property type="entry name" value="R2K_3"/>
    <property type="match status" value="1"/>
</dbReference>